<dbReference type="PANTHER" id="PTHR30471">
    <property type="entry name" value="DNA REPAIR PROTEIN RADC"/>
    <property type="match status" value="1"/>
</dbReference>
<dbReference type="InterPro" id="IPR001405">
    <property type="entry name" value="UPF0758"/>
</dbReference>
<dbReference type="EMBL" id="QYRT01000007">
    <property type="protein sequence ID" value="TIH39014.1"/>
    <property type="molecule type" value="Genomic_DNA"/>
</dbReference>
<feature type="region of interest" description="Disordered" evidence="1">
    <location>
        <begin position="1"/>
        <end position="20"/>
    </location>
</feature>
<reference evidence="3 4" key="1">
    <citation type="journal article" date="2019" name="Microorganisms">
        <title>Systematic Affiliation and Genome Analysis of Subtercola vilae DB165(T) with Particular Emphasis on Cold Adaptation of an Isolate from a High-Altitude Cold Volcano Lake.</title>
        <authorList>
            <person name="Villalobos A.S."/>
            <person name="Wiese J."/>
            <person name="Imhoff J.F."/>
            <person name="Dorador C."/>
            <person name="Keller A."/>
            <person name="Hentschel U."/>
        </authorList>
    </citation>
    <scope>NUCLEOTIDE SEQUENCE [LARGE SCALE GENOMIC DNA]</scope>
    <source>
        <strain evidence="3 4">DB165</strain>
    </source>
</reference>
<dbReference type="Proteomes" id="UP000306192">
    <property type="component" value="Unassembled WGS sequence"/>
</dbReference>
<dbReference type="SUPFAM" id="SSF47781">
    <property type="entry name" value="RuvA domain 2-like"/>
    <property type="match status" value="1"/>
</dbReference>
<name>A0A4V4RFT4_9MICO</name>
<dbReference type="InterPro" id="IPR010994">
    <property type="entry name" value="RuvA_2-like"/>
</dbReference>
<dbReference type="Pfam" id="PF20582">
    <property type="entry name" value="UPF0758_N"/>
    <property type="match status" value="1"/>
</dbReference>
<evidence type="ECO:0000256" key="1">
    <source>
        <dbReference type="SAM" id="MobiDB-lite"/>
    </source>
</evidence>
<evidence type="ECO:0000259" key="2">
    <source>
        <dbReference type="Pfam" id="PF20582"/>
    </source>
</evidence>
<dbReference type="PANTHER" id="PTHR30471:SF3">
    <property type="entry name" value="UPF0758 PROTEIN YEES-RELATED"/>
    <property type="match status" value="1"/>
</dbReference>
<dbReference type="AlphaFoldDB" id="A0A4V4RFT4"/>
<comment type="caution">
    <text evidence="3">The sequence shown here is derived from an EMBL/GenBank/DDBJ whole genome shotgun (WGS) entry which is preliminary data.</text>
</comment>
<dbReference type="RefSeq" id="WP_136641243.1">
    <property type="nucleotide sequence ID" value="NZ_QYRT01000007.1"/>
</dbReference>
<keyword evidence="4" id="KW-1185">Reference proteome</keyword>
<dbReference type="OrthoDB" id="9804482at2"/>
<feature type="domain" description="UPF0758" evidence="2">
    <location>
        <begin position="12"/>
        <end position="84"/>
    </location>
</feature>
<gene>
    <name evidence="3" type="ORF">D4765_05490</name>
</gene>
<sequence>MKTTRTSLWSVAPGDRPREKLERLGPAGLSDSELVALVLGSGLPGVNVLDSATSLLSQAGGVAELMGMTVHELKALMGVGVATAGRVVAVAELWRRANDPGAGAVLEHSHDIVDAVRAFLMARASAAGGRVTTVVVVADSELRVRVVVPIASGEGEGIRPLVARVLHEVLYRGGAAFALAEVRPELPTDDAPLYAVRDVLKLASATVGLRFLSTVVVTPDDWCAVE</sequence>
<evidence type="ECO:0000313" key="3">
    <source>
        <dbReference type="EMBL" id="TIH39014.1"/>
    </source>
</evidence>
<evidence type="ECO:0000313" key="4">
    <source>
        <dbReference type="Proteomes" id="UP000306192"/>
    </source>
</evidence>
<organism evidence="3 4">
    <name type="scientific">Subtercola vilae</name>
    <dbReference type="NCBI Taxonomy" id="2056433"/>
    <lineage>
        <taxon>Bacteria</taxon>
        <taxon>Bacillati</taxon>
        <taxon>Actinomycetota</taxon>
        <taxon>Actinomycetes</taxon>
        <taxon>Micrococcales</taxon>
        <taxon>Microbacteriaceae</taxon>
        <taxon>Subtercola</taxon>
    </lineage>
</organism>
<accession>A0A4V4RFT4</accession>
<proteinExistence type="predicted"/>
<dbReference type="InterPro" id="IPR046778">
    <property type="entry name" value="UPF0758_N"/>
</dbReference>
<protein>
    <submittedName>
        <fullName evidence="3">DNA repair protein</fullName>
    </submittedName>
</protein>